<protein>
    <submittedName>
        <fullName evidence="3">AsmA protein</fullName>
    </submittedName>
</protein>
<dbReference type="GO" id="GO:0090313">
    <property type="term" value="P:regulation of protein targeting to membrane"/>
    <property type="evidence" value="ECO:0007669"/>
    <property type="project" value="TreeGrafter"/>
</dbReference>
<dbReference type="AlphaFoldDB" id="A0A1I3M207"/>
<dbReference type="PANTHER" id="PTHR30441:SF4">
    <property type="entry name" value="PROTEIN ASMA"/>
    <property type="match status" value="1"/>
</dbReference>
<feature type="domain" description="AsmA" evidence="2">
    <location>
        <begin position="2"/>
        <end position="188"/>
    </location>
</feature>
<dbReference type="OrthoDB" id="5439561at2"/>
<keyword evidence="4" id="KW-1185">Reference proteome</keyword>
<feature type="domain" description="AsmA" evidence="2">
    <location>
        <begin position="224"/>
        <end position="532"/>
    </location>
</feature>
<evidence type="ECO:0000256" key="1">
    <source>
        <dbReference type="SAM" id="Coils"/>
    </source>
</evidence>
<evidence type="ECO:0000313" key="3">
    <source>
        <dbReference type="EMBL" id="SFI90957.1"/>
    </source>
</evidence>
<dbReference type="EMBL" id="FORA01000002">
    <property type="protein sequence ID" value="SFI90957.1"/>
    <property type="molecule type" value="Genomic_DNA"/>
</dbReference>
<evidence type="ECO:0000259" key="2">
    <source>
        <dbReference type="Pfam" id="PF05170"/>
    </source>
</evidence>
<dbReference type="STRING" id="390807.SAMN04488095_1704"/>
<dbReference type="PANTHER" id="PTHR30441">
    <property type="entry name" value="DUF748 DOMAIN-CONTAINING PROTEIN"/>
    <property type="match status" value="1"/>
</dbReference>
<sequence>MKWLVRSVLALVTLVVVAVAVLLLIPTERVAALAADQFKAATGRTLTIDGAVKATLWPRLGVRAEGIEIANAAWSDQGPMLTAQTLEVGIALGSILGGDIQVETLEVSGAELILERNAAGQGNWEVVRPNTSSAATVSGGSRAARDISIDRAVLSGANITWRDQVSGTQVRLRAVDLETRIADLDSPLRLAGSALLNGQAVALDLSADAMRPLIDGTLTPAALALNAGETALRLEGRADLEPLSFEGRIEASSGDRFAIAQAFGVAVPELPDGLGADRIAMNAAVTLAPAGTIHLRDMLLELDRNSLTGALDIDPAGPGGRPRLVGNLASDSLDLTAFSRKGQGGESTLVAETGWGREVIDVAGLFAVDGELTFSSGPITLGDATLDEVRARATLENGRAVVTLQPLLAYGGTVTGEIVVNGRGGLSARTNLDLSGLQMLPFLTEFADFDRLVGQADLSLRLLGVGGTAQALVDSLDGSVNLKVGQGEVLGLDIPGMVRTLDLGYRGEGQKTVFDGITASFAITGGVARSDDLRLGAPYLAATGAGEIALGAQTIDYRLMPTVRREADGRGVTVPILIQGSWSDPRIRPDLEFLARQRVEAERAELEARARVEADAARARAEEAARQRLAEELDIAPEDLSSREAVEDAIRERVEQQLLGILTGQ</sequence>
<dbReference type="GO" id="GO:0005886">
    <property type="term" value="C:plasma membrane"/>
    <property type="evidence" value="ECO:0007669"/>
    <property type="project" value="TreeGrafter"/>
</dbReference>
<accession>A0A1I3M207</accession>
<dbReference type="Pfam" id="PF05170">
    <property type="entry name" value="AsmA"/>
    <property type="match status" value="2"/>
</dbReference>
<name>A0A1I3M207_9RHOB</name>
<evidence type="ECO:0000313" key="4">
    <source>
        <dbReference type="Proteomes" id="UP000199110"/>
    </source>
</evidence>
<feature type="coiled-coil region" evidence="1">
    <location>
        <begin position="596"/>
        <end position="627"/>
    </location>
</feature>
<keyword evidence="1" id="KW-0175">Coiled coil</keyword>
<organism evidence="3 4">
    <name type="scientific">Jannaschia pohangensis</name>
    <dbReference type="NCBI Taxonomy" id="390807"/>
    <lineage>
        <taxon>Bacteria</taxon>
        <taxon>Pseudomonadati</taxon>
        <taxon>Pseudomonadota</taxon>
        <taxon>Alphaproteobacteria</taxon>
        <taxon>Rhodobacterales</taxon>
        <taxon>Roseobacteraceae</taxon>
        <taxon>Jannaschia</taxon>
    </lineage>
</organism>
<proteinExistence type="predicted"/>
<dbReference type="Proteomes" id="UP000199110">
    <property type="component" value="Unassembled WGS sequence"/>
</dbReference>
<dbReference type="RefSeq" id="WP_092779265.1">
    <property type="nucleotide sequence ID" value="NZ_FORA01000002.1"/>
</dbReference>
<dbReference type="InterPro" id="IPR052894">
    <property type="entry name" value="AsmA-related"/>
</dbReference>
<gene>
    <name evidence="3" type="ORF">SAMN04488095_1704</name>
</gene>
<dbReference type="InterPro" id="IPR007844">
    <property type="entry name" value="AsmA"/>
</dbReference>
<reference evidence="3 4" key="1">
    <citation type="submission" date="2016-10" db="EMBL/GenBank/DDBJ databases">
        <authorList>
            <person name="de Groot N.N."/>
        </authorList>
    </citation>
    <scope>NUCLEOTIDE SEQUENCE [LARGE SCALE GENOMIC DNA]</scope>
    <source>
        <strain evidence="3 4">DSM 19073</strain>
    </source>
</reference>